<dbReference type="InterPro" id="IPR010640">
    <property type="entry name" value="Low_temperature_requirement_A"/>
</dbReference>
<keyword evidence="4" id="KW-1185">Reference proteome</keyword>
<name>A0ABQ4E0M2_9ACTN</name>
<evidence type="ECO:0000313" key="3">
    <source>
        <dbReference type="EMBL" id="GIG88255.1"/>
    </source>
</evidence>
<feature type="transmembrane region" description="Helical" evidence="2">
    <location>
        <begin position="43"/>
        <end position="65"/>
    </location>
</feature>
<feature type="transmembrane region" description="Helical" evidence="2">
    <location>
        <begin position="77"/>
        <end position="94"/>
    </location>
</feature>
<feature type="compositionally biased region" description="Basic and acidic residues" evidence="1">
    <location>
        <begin position="373"/>
        <end position="387"/>
    </location>
</feature>
<reference evidence="3 4" key="1">
    <citation type="submission" date="2021-01" db="EMBL/GenBank/DDBJ databases">
        <title>Whole genome shotgun sequence of Plantactinospora endophytica NBRC 110450.</title>
        <authorList>
            <person name="Komaki H."/>
            <person name="Tamura T."/>
        </authorList>
    </citation>
    <scope>NUCLEOTIDE SEQUENCE [LARGE SCALE GENOMIC DNA]</scope>
    <source>
        <strain evidence="3 4">NBRC 110450</strain>
    </source>
</reference>
<evidence type="ECO:0000313" key="4">
    <source>
        <dbReference type="Proteomes" id="UP000646749"/>
    </source>
</evidence>
<feature type="transmembrane region" description="Helical" evidence="2">
    <location>
        <begin position="261"/>
        <end position="282"/>
    </location>
</feature>
<feature type="transmembrane region" description="Helical" evidence="2">
    <location>
        <begin position="294"/>
        <end position="316"/>
    </location>
</feature>
<keyword evidence="2" id="KW-0472">Membrane</keyword>
<dbReference type="Pfam" id="PF06772">
    <property type="entry name" value="LtrA"/>
    <property type="match status" value="1"/>
</dbReference>
<dbReference type="PANTHER" id="PTHR36840">
    <property type="entry name" value="BLL5714 PROTEIN"/>
    <property type="match status" value="1"/>
</dbReference>
<dbReference type="EMBL" id="BONW01000013">
    <property type="protein sequence ID" value="GIG88255.1"/>
    <property type="molecule type" value="Genomic_DNA"/>
</dbReference>
<feature type="region of interest" description="Disordered" evidence="1">
    <location>
        <begin position="372"/>
        <end position="394"/>
    </location>
</feature>
<comment type="caution">
    <text evidence="3">The sequence shown here is derived from an EMBL/GenBank/DDBJ whole genome shotgun (WGS) entry which is preliminary data.</text>
</comment>
<feature type="transmembrane region" description="Helical" evidence="2">
    <location>
        <begin position="100"/>
        <end position="121"/>
    </location>
</feature>
<proteinExistence type="predicted"/>
<feature type="transmembrane region" description="Helical" evidence="2">
    <location>
        <begin position="189"/>
        <end position="211"/>
    </location>
</feature>
<evidence type="ECO:0000256" key="2">
    <source>
        <dbReference type="SAM" id="Phobius"/>
    </source>
</evidence>
<feature type="transmembrane region" description="Helical" evidence="2">
    <location>
        <begin position="12"/>
        <end position="31"/>
    </location>
</feature>
<feature type="transmembrane region" description="Helical" evidence="2">
    <location>
        <begin position="156"/>
        <end position="177"/>
    </location>
</feature>
<gene>
    <name evidence="3" type="ORF">Pen02_31910</name>
</gene>
<dbReference type="RefSeq" id="WP_203866739.1">
    <property type="nucleotide sequence ID" value="NZ_BONW01000013.1"/>
</dbReference>
<keyword evidence="2" id="KW-1133">Transmembrane helix</keyword>
<protein>
    <submittedName>
        <fullName evidence="3">Low temperature requirement protein A</fullName>
    </submittedName>
</protein>
<dbReference type="Proteomes" id="UP000646749">
    <property type="component" value="Unassembled WGS sequence"/>
</dbReference>
<organism evidence="3 4">
    <name type="scientific">Plantactinospora endophytica</name>
    <dbReference type="NCBI Taxonomy" id="673535"/>
    <lineage>
        <taxon>Bacteria</taxon>
        <taxon>Bacillati</taxon>
        <taxon>Actinomycetota</taxon>
        <taxon>Actinomycetes</taxon>
        <taxon>Micromonosporales</taxon>
        <taxon>Micromonosporaceae</taxon>
        <taxon>Plantactinospora</taxon>
    </lineage>
</organism>
<feature type="transmembrane region" description="Helical" evidence="2">
    <location>
        <begin position="217"/>
        <end position="240"/>
    </location>
</feature>
<evidence type="ECO:0000256" key="1">
    <source>
        <dbReference type="SAM" id="MobiDB-lite"/>
    </source>
</evidence>
<sequence length="394" mass="42867">MTAAAGRTTGKGVTWEELFFDLAFVFALTQFSRLLHQNPEWSGIGRALILFVPVYWAWGGVTLYADQRNLSPVLDRLGILALGLGSLLMALTIPRAYDDLGLLFVTIYVTSRALLATLALRRLPGWRALFVGPYGVFLLTGPLLVAGALTEGAARIGLWAAAAVSDLVSPWVSRYLVTPTRAEPLHYSHRYGLLIILVFGESVIQVGAVAADRPLTLVRLTAIAASYALVGGLWWAYFSYGLPSFRRALEHAPNQADLRRAVLVYGHLLFSFGIITVSVGLADMVPTPLDALGVEMATLLFGGTALFMATFAYTHWRIRGRIAWHRVGAAVLSLVLLPLATLIPALVMVAALFLVVVGMAVGEELATRRRRDDRHDVRSYGDQDPADRGPASQE</sequence>
<feature type="transmembrane region" description="Helical" evidence="2">
    <location>
        <begin position="128"/>
        <end position="150"/>
    </location>
</feature>
<accession>A0ABQ4E0M2</accession>
<feature type="transmembrane region" description="Helical" evidence="2">
    <location>
        <begin position="346"/>
        <end position="366"/>
    </location>
</feature>
<dbReference type="PANTHER" id="PTHR36840:SF1">
    <property type="entry name" value="BLL5714 PROTEIN"/>
    <property type="match status" value="1"/>
</dbReference>
<keyword evidence="2" id="KW-0812">Transmembrane</keyword>